<protein>
    <submittedName>
        <fullName evidence="2">NADPH:quinone reductase-like Zn-dependent oxidoreductase</fullName>
    </submittedName>
</protein>
<evidence type="ECO:0000313" key="2">
    <source>
        <dbReference type="EMBL" id="MDR7133067.1"/>
    </source>
</evidence>
<dbReference type="PROSITE" id="PS01162">
    <property type="entry name" value="QOR_ZETA_CRYSTAL"/>
    <property type="match status" value="1"/>
</dbReference>
<dbReference type="Gene3D" id="3.90.180.10">
    <property type="entry name" value="Medium-chain alcohol dehydrogenases, catalytic domain"/>
    <property type="match status" value="1"/>
</dbReference>
<dbReference type="RefSeq" id="WP_310057224.1">
    <property type="nucleotide sequence ID" value="NZ_JAVDVY010000001.1"/>
</dbReference>
<sequence>MRLKRVVGWGLLALSLALVAAGLIAYWTSSNPCYDGSAVAPRHPMKAFVYCDYGQADVLKLEDVEKPAPAADEVLVKVRAAAVNPLDWHYMRGTPYFMRMQTGLRRPKVIRLGVDFAGTVEATGSDVTQFKPGDAVFGGKTGAFAQYVVVRQDRVVSKPDNLSFEQAASVPIAAITALQSLRDRGKVQPGQKVLINGASGGVGTFAVQIAKSLGAQVTGVCSTRNVDLVRSLGADQVIDYKKQDYTVADQRYDVIVDNVGNRSLSENRRVLAENGKYILVGGGGPDDHRWIGPMGRVAHAYAASTFGSQELGMFLAQMKKEDLVVLRDLLAAGKVKPVIDRRYDFSDLPVAIRYLEEGHARGKVVIAVE</sequence>
<proteinExistence type="predicted"/>
<feature type="domain" description="Enoyl reductase (ER)" evidence="1">
    <location>
        <begin position="54"/>
        <end position="366"/>
    </location>
</feature>
<dbReference type="Pfam" id="PF08240">
    <property type="entry name" value="ADH_N"/>
    <property type="match status" value="1"/>
</dbReference>
<dbReference type="SUPFAM" id="SSF50129">
    <property type="entry name" value="GroES-like"/>
    <property type="match status" value="1"/>
</dbReference>
<dbReference type="Proteomes" id="UP001251524">
    <property type="component" value="Unassembled WGS sequence"/>
</dbReference>
<dbReference type="InterPro" id="IPR013154">
    <property type="entry name" value="ADH-like_N"/>
</dbReference>
<dbReference type="CDD" id="cd08267">
    <property type="entry name" value="MDR1"/>
    <property type="match status" value="1"/>
</dbReference>
<evidence type="ECO:0000313" key="3">
    <source>
        <dbReference type="Proteomes" id="UP001251524"/>
    </source>
</evidence>
<dbReference type="InterPro" id="IPR052733">
    <property type="entry name" value="Chloroplast_QOR"/>
</dbReference>
<organism evidence="2 3">
    <name type="scientific">Lysobacter niastensis</name>
    <dbReference type="NCBI Taxonomy" id="380629"/>
    <lineage>
        <taxon>Bacteria</taxon>
        <taxon>Pseudomonadati</taxon>
        <taxon>Pseudomonadota</taxon>
        <taxon>Gammaproteobacteria</taxon>
        <taxon>Lysobacterales</taxon>
        <taxon>Lysobacteraceae</taxon>
        <taxon>Lysobacter</taxon>
    </lineage>
</organism>
<name>A0ABU1W6H2_9GAMM</name>
<dbReference type="InterPro" id="IPR020843">
    <property type="entry name" value="ER"/>
</dbReference>
<dbReference type="EMBL" id="JAVDVY010000001">
    <property type="protein sequence ID" value="MDR7133067.1"/>
    <property type="molecule type" value="Genomic_DNA"/>
</dbReference>
<dbReference type="SMART" id="SM00829">
    <property type="entry name" value="PKS_ER"/>
    <property type="match status" value="1"/>
</dbReference>
<dbReference type="SUPFAM" id="SSF51735">
    <property type="entry name" value="NAD(P)-binding Rossmann-fold domains"/>
    <property type="match status" value="1"/>
</dbReference>
<keyword evidence="3" id="KW-1185">Reference proteome</keyword>
<dbReference type="InterPro" id="IPR036291">
    <property type="entry name" value="NAD(P)-bd_dom_sf"/>
</dbReference>
<dbReference type="Pfam" id="PF13602">
    <property type="entry name" value="ADH_zinc_N_2"/>
    <property type="match status" value="1"/>
</dbReference>
<gene>
    <name evidence="2" type="ORF">J2X06_000251</name>
</gene>
<dbReference type="InterPro" id="IPR002364">
    <property type="entry name" value="Quin_OxRdtase/zeta-crystal_CS"/>
</dbReference>
<dbReference type="InterPro" id="IPR011032">
    <property type="entry name" value="GroES-like_sf"/>
</dbReference>
<reference evidence="2 3" key="1">
    <citation type="submission" date="2023-07" db="EMBL/GenBank/DDBJ databases">
        <title>Sorghum-associated microbial communities from plants grown in Nebraska, USA.</title>
        <authorList>
            <person name="Schachtman D."/>
        </authorList>
    </citation>
    <scope>NUCLEOTIDE SEQUENCE [LARGE SCALE GENOMIC DNA]</scope>
    <source>
        <strain evidence="2 3">BE198</strain>
    </source>
</reference>
<dbReference type="PANTHER" id="PTHR44013">
    <property type="entry name" value="ZINC-TYPE ALCOHOL DEHYDROGENASE-LIKE PROTEIN C16A3.02C"/>
    <property type="match status" value="1"/>
</dbReference>
<evidence type="ECO:0000259" key="1">
    <source>
        <dbReference type="SMART" id="SM00829"/>
    </source>
</evidence>
<dbReference type="Gene3D" id="3.40.50.720">
    <property type="entry name" value="NAD(P)-binding Rossmann-like Domain"/>
    <property type="match status" value="1"/>
</dbReference>
<accession>A0ABU1W6H2</accession>
<dbReference type="PANTHER" id="PTHR44013:SF1">
    <property type="entry name" value="ZINC-TYPE ALCOHOL DEHYDROGENASE-LIKE PROTEIN C16A3.02C"/>
    <property type="match status" value="1"/>
</dbReference>
<comment type="caution">
    <text evidence="2">The sequence shown here is derived from an EMBL/GenBank/DDBJ whole genome shotgun (WGS) entry which is preliminary data.</text>
</comment>